<dbReference type="Pfam" id="PF10074">
    <property type="entry name" value="RovC_DNA-bd"/>
    <property type="match status" value="1"/>
</dbReference>
<dbReference type="HOGENOM" id="CLU_155900_0_0_5"/>
<dbReference type="EMBL" id="CP000248">
    <property type="protein sequence ID" value="ABD24815.1"/>
    <property type="molecule type" value="Genomic_DNA"/>
</dbReference>
<gene>
    <name evidence="2" type="ordered locus">Saro_0367</name>
</gene>
<protein>
    <recommendedName>
        <fullName evidence="1">T6SS Transcription factor RovC-like DNA binding domain-containing protein</fullName>
    </recommendedName>
</protein>
<dbReference type="eggNOG" id="ENOG5032Z6E">
    <property type="taxonomic scope" value="Bacteria"/>
</dbReference>
<name>Q2GBF8_NOVAD</name>
<dbReference type="InterPro" id="IPR018754">
    <property type="entry name" value="RovC-like_DNA-bd"/>
</dbReference>
<dbReference type="Proteomes" id="UP000009134">
    <property type="component" value="Chromosome"/>
</dbReference>
<proteinExistence type="predicted"/>
<reference evidence="3" key="1">
    <citation type="submission" date="2006-01" db="EMBL/GenBank/DDBJ databases">
        <title>Complete sequence of Novosphingobium aromaticivorans DSM 12444.</title>
        <authorList>
            <consortium name="US DOE Joint Genome Institute"/>
            <person name="Copeland A."/>
            <person name="Lucas S."/>
            <person name="Lapidus A."/>
            <person name="Barry K."/>
            <person name="Detter J.C."/>
            <person name="Glavina T."/>
            <person name="Hammon N."/>
            <person name="Israni S."/>
            <person name="Pitluck S."/>
            <person name="Chain P."/>
            <person name="Malfatti S."/>
            <person name="Shin M."/>
            <person name="Vergez L."/>
            <person name="Schmutz J."/>
            <person name="Larimer F."/>
            <person name="Land M."/>
            <person name="Kyrpides N."/>
            <person name="Ivanova N."/>
            <person name="Fredrickson J."/>
            <person name="Balkwill D."/>
            <person name="Romine M.F."/>
            <person name="Richardson P."/>
        </authorList>
    </citation>
    <scope>NUCLEOTIDE SEQUENCE [LARGE SCALE GENOMIC DNA]</scope>
    <source>
        <strain evidence="3">ATCC 700278 / DSM 12444 / CCUG 56034 / CIP 105152 / NBRC 16084 / F199</strain>
    </source>
</reference>
<evidence type="ECO:0000313" key="3">
    <source>
        <dbReference type="Proteomes" id="UP000009134"/>
    </source>
</evidence>
<evidence type="ECO:0000259" key="1">
    <source>
        <dbReference type="Pfam" id="PF10074"/>
    </source>
</evidence>
<dbReference type="STRING" id="279238.Saro_0367"/>
<sequence>MTMPPFEAEPPASDTLTEYDERHLVTYLRLLDAAAEGADWREAVRIIFEVDPDEDVDFARRLHDSHLARARWMTQAGYRDLLARKTP</sequence>
<dbReference type="AlphaFoldDB" id="Q2GBF8"/>
<organism evidence="2 3">
    <name type="scientific">Novosphingobium aromaticivorans (strain ATCC 700278 / DSM 12444 / CCUG 56034 / CIP 105152 / NBRC 16084 / F199)</name>
    <dbReference type="NCBI Taxonomy" id="279238"/>
    <lineage>
        <taxon>Bacteria</taxon>
        <taxon>Pseudomonadati</taxon>
        <taxon>Pseudomonadota</taxon>
        <taxon>Alphaproteobacteria</taxon>
        <taxon>Sphingomonadales</taxon>
        <taxon>Sphingomonadaceae</taxon>
        <taxon>Novosphingobium</taxon>
    </lineage>
</organism>
<dbReference type="KEGG" id="nar:Saro_0367"/>
<accession>Q2GBF8</accession>
<feature type="domain" description="T6SS Transcription factor RovC-like DNA binding" evidence="1">
    <location>
        <begin position="10"/>
        <end position="82"/>
    </location>
</feature>
<keyword evidence="3" id="KW-1185">Reference proteome</keyword>
<evidence type="ECO:0000313" key="2">
    <source>
        <dbReference type="EMBL" id="ABD24815.1"/>
    </source>
</evidence>
<dbReference type="RefSeq" id="WP_011444029.1">
    <property type="nucleotide sequence ID" value="NC_007794.1"/>
</dbReference>